<keyword evidence="3" id="KW-1185">Reference proteome</keyword>
<gene>
    <name evidence="2" type="ORF">EPL05_22495</name>
</gene>
<name>A0A3S3YVX7_9SPHI</name>
<feature type="signal peptide" evidence="1">
    <location>
        <begin position="1"/>
        <end position="22"/>
    </location>
</feature>
<protein>
    <recommendedName>
        <fullName evidence="4">DUF4861 domain-containing protein</fullName>
    </recommendedName>
</protein>
<keyword evidence="1" id="KW-0732">Signal</keyword>
<proteinExistence type="predicted"/>
<dbReference type="AlphaFoldDB" id="A0A3S3YVX7"/>
<accession>A0A3S3YVX7</accession>
<dbReference type="OrthoDB" id="797448at2"/>
<feature type="chain" id="PRO_5018773982" description="DUF4861 domain-containing protein" evidence="1">
    <location>
        <begin position="23"/>
        <end position="222"/>
    </location>
</feature>
<evidence type="ECO:0000313" key="2">
    <source>
        <dbReference type="EMBL" id="RWY47258.1"/>
    </source>
</evidence>
<dbReference type="RefSeq" id="WP_128536240.1">
    <property type="nucleotide sequence ID" value="NZ_SBIW01000028.1"/>
</dbReference>
<reference evidence="2 3" key="1">
    <citation type="submission" date="2019-01" db="EMBL/GenBank/DDBJ databases">
        <title>Mucilaginibacter antarcticum sp. nov., isolated from antarctic soil.</title>
        <authorList>
            <person name="Yan Y.-Q."/>
            <person name="Du Z.-J."/>
        </authorList>
    </citation>
    <scope>NUCLEOTIDE SEQUENCE [LARGE SCALE GENOMIC DNA]</scope>
    <source>
        <strain evidence="2 3">F01003</strain>
    </source>
</reference>
<evidence type="ECO:0008006" key="4">
    <source>
        <dbReference type="Google" id="ProtNLM"/>
    </source>
</evidence>
<comment type="caution">
    <text evidence="2">The sequence shown here is derived from an EMBL/GenBank/DDBJ whole genome shotgun (WGS) entry which is preliminary data.</text>
</comment>
<organism evidence="2 3">
    <name type="scientific">Mucilaginibacter gilvus</name>
    <dbReference type="NCBI Taxonomy" id="2305909"/>
    <lineage>
        <taxon>Bacteria</taxon>
        <taxon>Pseudomonadati</taxon>
        <taxon>Bacteroidota</taxon>
        <taxon>Sphingobacteriia</taxon>
        <taxon>Sphingobacteriales</taxon>
        <taxon>Sphingobacteriaceae</taxon>
        <taxon>Mucilaginibacter</taxon>
    </lineage>
</organism>
<dbReference type="EMBL" id="SBIW01000028">
    <property type="protein sequence ID" value="RWY47258.1"/>
    <property type="molecule type" value="Genomic_DNA"/>
</dbReference>
<evidence type="ECO:0000256" key="1">
    <source>
        <dbReference type="SAM" id="SignalP"/>
    </source>
</evidence>
<dbReference type="Proteomes" id="UP000286701">
    <property type="component" value="Unassembled WGS sequence"/>
</dbReference>
<sequence>MKQIKQILLSGMLLFCIAPAIAQGKKHPVAKKPLIVAVKKPAYGSTRLRNFLDITARANVIFKFPAGFKEIPAPDNEDFSFDYAMQLPGKDFEIWFQVKSQKENYAAYQRTLGNKETMQANPDSLYLGIGTAHALAFTGDNAAYFTRTIPQKICARYKADAGRSYLLNLLDLPVTKHYKYALLVTLQKDHTGTIIAVCFANEKGPEFFKDMDRASNCIKFKP</sequence>
<evidence type="ECO:0000313" key="3">
    <source>
        <dbReference type="Proteomes" id="UP000286701"/>
    </source>
</evidence>